<dbReference type="NCBIfam" id="TIGR00756">
    <property type="entry name" value="PPR"/>
    <property type="match status" value="1"/>
</dbReference>
<reference evidence="3" key="1">
    <citation type="submission" date="2021-01" db="EMBL/GenBank/DDBJ databases">
        <title>Adiantum capillus-veneris genome.</title>
        <authorList>
            <person name="Fang Y."/>
            <person name="Liao Q."/>
        </authorList>
    </citation>
    <scope>NUCLEOTIDE SEQUENCE</scope>
    <source>
        <strain evidence="3">H3</strain>
        <tissue evidence="3">Leaf</tissue>
    </source>
</reference>
<name>A0A9D4ZL88_ADICA</name>
<comment type="caution">
    <text evidence="3">The sequence shown here is derived from an EMBL/GenBank/DDBJ whole genome shotgun (WGS) entry which is preliminary data.</text>
</comment>
<evidence type="ECO:0000313" key="4">
    <source>
        <dbReference type="Proteomes" id="UP000886520"/>
    </source>
</evidence>
<protein>
    <recommendedName>
        <fullName evidence="5">Pentatricopeptide repeat-containing protein</fullName>
    </recommendedName>
</protein>
<keyword evidence="1" id="KW-0677">Repeat</keyword>
<feature type="repeat" description="PPR" evidence="2">
    <location>
        <begin position="183"/>
        <end position="217"/>
    </location>
</feature>
<keyword evidence="4" id="KW-1185">Reference proteome</keyword>
<accession>A0A9D4ZL88</accession>
<dbReference type="Pfam" id="PF01535">
    <property type="entry name" value="PPR"/>
    <property type="match status" value="1"/>
</dbReference>
<dbReference type="InterPro" id="IPR002885">
    <property type="entry name" value="PPR_rpt"/>
</dbReference>
<evidence type="ECO:0000256" key="2">
    <source>
        <dbReference type="PROSITE-ProRule" id="PRU00708"/>
    </source>
</evidence>
<organism evidence="3 4">
    <name type="scientific">Adiantum capillus-veneris</name>
    <name type="common">Maidenhair fern</name>
    <dbReference type="NCBI Taxonomy" id="13818"/>
    <lineage>
        <taxon>Eukaryota</taxon>
        <taxon>Viridiplantae</taxon>
        <taxon>Streptophyta</taxon>
        <taxon>Embryophyta</taxon>
        <taxon>Tracheophyta</taxon>
        <taxon>Polypodiopsida</taxon>
        <taxon>Polypodiidae</taxon>
        <taxon>Polypodiales</taxon>
        <taxon>Pteridineae</taxon>
        <taxon>Pteridaceae</taxon>
        <taxon>Vittarioideae</taxon>
        <taxon>Adiantum</taxon>
    </lineage>
</organism>
<dbReference type="InterPro" id="IPR011990">
    <property type="entry name" value="TPR-like_helical_dom_sf"/>
</dbReference>
<dbReference type="GO" id="GO:0009451">
    <property type="term" value="P:RNA modification"/>
    <property type="evidence" value="ECO:0007669"/>
    <property type="project" value="InterPro"/>
</dbReference>
<dbReference type="OrthoDB" id="1078367at2759"/>
<dbReference type="Proteomes" id="UP000886520">
    <property type="component" value="Chromosome 8"/>
</dbReference>
<dbReference type="Gene3D" id="1.25.40.10">
    <property type="entry name" value="Tetratricopeptide repeat domain"/>
    <property type="match status" value="1"/>
</dbReference>
<dbReference type="GO" id="GO:0003723">
    <property type="term" value="F:RNA binding"/>
    <property type="evidence" value="ECO:0007669"/>
    <property type="project" value="InterPro"/>
</dbReference>
<dbReference type="InterPro" id="IPR046960">
    <property type="entry name" value="PPR_At4g14850-like_plant"/>
</dbReference>
<proteinExistence type="predicted"/>
<evidence type="ECO:0000313" key="3">
    <source>
        <dbReference type="EMBL" id="KAI5076930.1"/>
    </source>
</evidence>
<dbReference type="PANTHER" id="PTHR47926">
    <property type="entry name" value="PENTATRICOPEPTIDE REPEAT-CONTAINING PROTEIN"/>
    <property type="match status" value="1"/>
</dbReference>
<dbReference type="AlphaFoldDB" id="A0A9D4ZL88"/>
<sequence length="243" mass="27814">MGVQSKGPVSSSICVTKVSMRRQATGRELWTPCGVVTEEEGGRIMSGSSRLESLWKVFFRDPSQWWDCRALKFRPTWPDFIHKHRGQSLWLDGWHNPSWVLAELKRHGLSDGQQPLHTQIEFFKNYLKACTRDRDLLKGTRIHDELVKRRLIEPFSDFLAAMYASCNQLGKAKALIDLHKIKNNIPWTALIAGYLRKGQSEQVLDCLEQMEHEGILRNSIIYCCALKVCAMTRAADKGTKSPQ</sequence>
<evidence type="ECO:0008006" key="5">
    <source>
        <dbReference type="Google" id="ProtNLM"/>
    </source>
</evidence>
<evidence type="ECO:0000256" key="1">
    <source>
        <dbReference type="ARBA" id="ARBA00022737"/>
    </source>
</evidence>
<dbReference type="PROSITE" id="PS51375">
    <property type="entry name" value="PPR"/>
    <property type="match status" value="1"/>
</dbReference>
<gene>
    <name evidence="3" type="ORF">GOP47_0008995</name>
</gene>
<dbReference type="EMBL" id="JABFUD020000008">
    <property type="protein sequence ID" value="KAI5076930.1"/>
    <property type="molecule type" value="Genomic_DNA"/>
</dbReference>